<name>A0A0G0JDC3_9BACT</name>
<accession>A0A0G0JDC3</accession>
<dbReference type="GO" id="GO:0003677">
    <property type="term" value="F:DNA binding"/>
    <property type="evidence" value="ECO:0007669"/>
    <property type="project" value="InterPro"/>
</dbReference>
<dbReference type="PROSITE" id="PS50943">
    <property type="entry name" value="HTH_CROC1"/>
    <property type="match status" value="1"/>
</dbReference>
<dbReference type="InterPro" id="IPR010982">
    <property type="entry name" value="Lambda_DNA-bd_dom_sf"/>
</dbReference>
<dbReference type="InterPro" id="IPR001387">
    <property type="entry name" value="Cro/C1-type_HTH"/>
</dbReference>
<gene>
    <name evidence="2" type="ORF">US52_C0047G0004</name>
</gene>
<evidence type="ECO:0000313" key="2">
    <source>
        <dbReference type="EMBL" id="KKQ34789.1"/>
    </source>
</evidence>
<evidence type="ECO:0000313" key="3">
    <source>
        <dbReference type="Proteomes" id="UP000034852"/>
    </source>
</evidence>
<dbReference type="Gene3D" id="1.10.260.40">
    <property type="entry name" value="lambda repressor-like DNA-binding domains"/>
    <property type="match status" value="1"/>
</dbReference>
<comment type="caution">
    <text evidence="2">The sequence shown here is derived from an EMBL/GenBank/DDBJ whole genome shotgun (WGS) entry which is preliminary data.</text>
</comment>
<protein>
    <recommendedName>
        <fullName evidence="1">HTH cro/C1-type domain-containing protein</fullName>
    </recommendedName>
</protein>
<organism evidence="2 3">
    <name type="scientific">candidate division WS6 bacterium GW2011_GWA2_37_6</name>
    <dbReference type="NCBI Taxonomy" id="1619087"/>
    <lineage>
        <taxon>Bacteria</taxon>
        <taxon>Candidatus Dojkabacteria</taxon>
    </lineage>
</organism>
<dbReference type="AlphaFoldDB" id="A0A0G0JDC3"/>
<dbReference type="EMBL" id="LBTH01000047">
    <property type="protein sequence ID" value="KKQ34789.1"/>
    <property type="molecule type" value="Genomic_DNA"/>
</dbReference>
<proteinExistence type="predicted"/>
<dbReference type="CDD" id="cd00093">
    <property type="entry name" value="HTH_XRE"/>
    <property type="match status" value="1"/>
</dbReference>
<dbReference type="Pfam" id="PF01381">
    <property type="entry name" value="HTH_3"/>
    <property type="match status" value="1"/>
</dbReference>
<dbReference type="SUPFAM" id="SSF47413">
    <property type="entry name" value="lambda repressor-like DNA-binding domains"/>
    <property type="match status" value="1"/>
</dbReference>
<reference evidence="2 3" key="1">
    <citation type="journal article" date="2015" name="Nature">
        <title>rRNA introns, odd ribosomes, and small enigmatic genomes across a large radiation of phyla.</title>
        <authorList>
            <person name="Brown C.T."/>
            <person name="Hug L.A."/>
            <person name="Thomas B.C."/>
            <person name="Sharon I."/>
            <person name="Castelle C.J."/>
            <person name="Singh A."/>
            <person name="Wilkins M.J."/>
            <person name="Williams K.H."/>
            <person name="Banfield J.F."/>
        </authorList>
    </citation>
    <scope>NUCLEOTIDE SEQUENCE [LARGE SCALE GENOMIC DNA]</scope>
</reference>
<evidence type="ECO:0000259" key="1">
    <source>
        <dbReference type="PROSITE" id="PS50943"/>
    </source>
</evidence>
<dbReference type="Proteomes" id="UP000034852">
    <property type="component" value="Unassembled WGS sequence"/>
</dbReference>
<sequence length="257" mass="30136">MFDNKILGKRIKFFRERSHLSQLELEASINASAGMISRIEQGQVNPTKETVMKVGEELDLNNCELDYLIGMTFYPASEDLVDKIRQEIAPYFQKRSVLAYLLDDRNRFVNLSSTFIKLLHWDKGTLERANGKTLIEIVLNSEFGIKNNLSAEEYPNTIRHMLKRYYFEMGFMVDDKFHINTVRAIQLDPIAKKIWEDIVQNPPEFFNTLSSREVTFKVFGMNIPLVYSIEHLTSNNRFELIEYVPTNKFFKLVKRML</sequence>
<feature type="domain" description="HTH cro/C1-type" evidence="1">
    <location>
        <begin position="11"/>
        <end position="68"/>
    </location>
</feature>
<dbReference type="SMART" id="SM00530">
    <property type="entry name" value="HTH_XRE"/>
    <property type="match status" value="1"/>
</dbReference>